<dbReference type="PANTHER" id="PTHR20961">
    <property type="entry name" value="GLYCOSYLTRANSFERASE"/>
    <property type="match status" value="1"/>
</dbReference>
<evidence type="ECO:0000256" key="2">
    <source>
        <dbReference type="ARBA" id="ARBA00004881"/>
    </source>
</evidence>
<keyword evidence="6" id="KW-1133">Transmembrane helix</keyword>
<protein>
    <recommendedName>
        <fullName evidence="7">Glycosyltransferase 61 catalytic domain-containing protein</fullName>
    </recommendedName>
</protein>
<dbReference type="InterPro" id="IPR007657">
    <property type="entry name" value="Glycosyltransferase_61"/>
</dbReference>
<keyword evidence="6" id="KW-0472">Membrane</keyword>
<dbReference type="EMBL" id="JACMSC010000009">
    <property type="protein sequence ID" value="KAG6508830.1"/>
    <property type="molecule type" value="Genomic_DNA"/>
</dbReference>
<name>A0A8J5GRX4_ZINOF</name>
<keyword evidence="9" id="KW-1185">Reference proteome</keyword>
<proteinExistence type="predicted"/>
<feature type="transmembrane region" description="Helical" evidence="6">
    <location>
        <begin position="15"/>
        <end position="34"/>
    </location>
</feature>
<comment type="caution">
    <text evidence="8">The sequence shown here is derived from an EMBL/GenBank/DDBJ whole genome shotgun (WGS) entry which is preliminary data.</text>
</comment>
<evidence type="ECO:0000256" key="6">
    <source>
        <dbReference type="SAM" id="Phobius"/>
    </source>
</evidence>
<keyword evidence="3" id="KW-0328">Glycosyltransferase</keyword>
<gene>
    <name evidence="8" type="ORF">ZIOFF_034212</name>
</gene>
<keyword evidence="4" id="KW-0808">Transferase</keyword>
<dbReference type="AlphaFoldDB" id="A0A8J5GRX4"/>
<accession>A0A8J5GRX4</accession>
<organism evidence="8 9">
    <name type="scientific">Zingiber officinale</name>
    <name type="common">Ginger</name>
    <name type="synonym">Amomum zingiber</name>
    <dbReference type="NCBI Taxonomy" id="94328"/>
    <lineage>
        <taxon>Eukaryota</taxon>
        <taxon>Viridiplantae</taxon>
        <taxon>Streptophyta</taxon>
        <taxon>Embryophyta</taxon>
        <taxon>Tracheophyta</taxon>
        <taxon>Spermatophyta</taxon>
        <taxon>Magnoliopsida</taxon>
        <taxon>Liliopsida</taxon>
        <taxon>Zingiberales</taxon>
        <taxon>Zingiberaceae</taxon>
        <taxon>Zingiber</taxon>
    </lineage>
</organism>
<dbReference type="OrthoDB" id="529273at2759"/>
<dbReference type="GO" id="GO:0016763">
    <property type="term" value="F:pentosyltransferase activity"/>
    <property type="evidence" value="ECO:0007669"/>
    <property type="project" value="UniProtKB-ARBA"/>
</dbReference>
<keyword evidence="6" id="KW-0812">Transmembrane</keyword>
<sequence length="514" mass="57428">MAKPFRNLNRAKPQSYGVGLLVVFILVSLTYVTMSGTNKMRISLANSQLVQVVDVNYTSIKSYPSTGKEAAEKEKVVVVEKNSSAVPEEVFLPTGRTGDQGVPAVEKKPICDLSNRKSDVCEAAGDVRIVGKNTRMVYVAPPPDGNREGESWTIKPYARKWDVGSGGSVREVTLRLVNDYGDDGRCAVNYSIPALVFAIGGWSGINFFHDFGDVLVPLFQSAAPFSGEVQLLVANNKPGWVQKFRPYFDKLSRYPVIEFDEDDAVRCFPRVTLGLRCSSIEDFQMEPAKSPQGYSMVDFAEFTRSAFGLPRKRPTLLPEPLVGGEQSTAKARLMLIARAKTRRFTNVEEIVRMAEGAGFEVVVTEASDDIAKFSRVVNSCDVLMGVHGSALTNMVFLPRGGVVIQVVPWGKLDWIAGHYFRDPAKQMEVKYLEYSINEEETTLSEQYPREHAVFKDPMSVHHQGWDTFSRIFLKEQNVRLNVTRFRPFLDRARLFISQQHTQAQDLDLDQRGGG</sequence>
<feature type="domain" description="Glycosyltransferase 61 catalytic" evidence="7">
    <location>
        <begin position="246"/>
        <end position="404"/>
    </location>
</feature>
<keyword evidence="5" id="KW-0325">Glycoprotein</keyword>
<reference evidence="8 9" key="1">
    <citation type="submission" date="2020-08" db="EMBL/GenBank/DDBJ databases">
        <title>Plant Genome Project.</title>
        <authorList>
            <person name="Zhang R.-G."/>
        </authorList>
    </citation>
    <scope>NUCLEOTIDE SEQUENCE [LARGE SCALE GENOMIC DNA]</scope>
    <source>
        <tissue evidence="8">Rhizome</tissue>
    </source>
</reference>
<dbReference type="GO" id="GO:0000139">
    <property type="term" value="C:Golgi membrane"/>
    <property type="evidence" value="ECO:0007669"/>
    <property type="project" value="UniProtKB-SubCell"/>
</dbReference>
<evidence type="ECO:0000313" key="9">
    <source>
        <dbReference type="Proteomes" id="UP000734854"/>
    </source>
</evidence>
<evidence type="ECO:0000256" key="1">
    <source>
        <dbReference type="ARBA" id="ARBA00004323"/>
    </source>
</evidence>
<evidence type="ECO:0000313" key="8">
    <source>
        <dbReference type="EMBL" id="KAG6508830.1"/>
    </source>
</evidence>
<comment type="pathway">
    <text evidence="2">Glycan metabolism.</text>
</comment>
<evidence type="ECO:0000256" key="5">
    <source>
        <dbReference type="ARBA" id="ARBA00023180"/>
    </source>
</evidence>
<dbReference type="Pfam" id="PF04577">
    <property type="entry name" value="Glyco_transf_61"/>
    <property type="match status" value="1"/>
</dbReference>
<dbReference type="PANTHER" id="PTHR20961:SF144">
    <property type="entry name" value="OS01G0119100 PROTEIN"/>
    <property type="match status" value="1"/>
</dbReference>
<evidence type="ECO:0000256" key="4">
    <source>
        <dbReference type="ARBA" id="ARBA00022679"/>
    </source>
</evidence>
<evidence type="ECO:0000259" key="7">
    <source>
        <dbReference type="Pfam" id="PF04577"/>
    </source>
</evidence>
<comment type="subcellular location">
    <subcellularLocation>
        <location evidence="1">Golgi apparatus membrane</location>
        <topology evidence="1">Single-pass type II membrane protein</topology>
    </subcellularLocation>
</comment>
<evidence type="ECO:0000256" key="3">
    <source>
        <dbReference type="ARBA" id="ARBA00022676"/>
    </source>
</evidence>
<dbReference type="InterPro" id="IPR049625">
    <property type="entry name" value="Glyco_transf_61_cat"/>
</dbReference>
<dbReference type="Proteomes" id="UP000734854">
    <property type="component" value="Unassembled WGS sequence"/>
</dbReference>